<dbReference type="PROSITE" id="PS00188">
    <property type="entry name" value="BIOTIN"/>
    <property type="match status" value="1"/>
</dbReference>
<evidence type="ECO:0000256" key="10">
    <source>
        <dbReference type="SAM" id="MobiDB-lite"/>
    </source>
</evidence>
<dbReference type="PANTHER" id="PTHR45266">
    <property type="entry name" value="OXALOACETATE DECARBOXYLASE ALPHA CHAIN"/>
    <property type="match status" value="1"/>
</dbReference>
<evidence type="ECO:0000256" key="3">
    <source>
        <dbReference type="ARBA" id="ARBA00017562"/>
    </source>
</evidence>
<dbReference type="InterPro" id="IPR050709">
    <property type="entry name" value="Biotin_Carboxyl_Carrier/Decarb"/>
</dbReference>
<evidence type="ECO:0000256" key="6">
    <source>
        <dbReference type="ARBA" id="ARBA00023098"/>
    </source>
</evidence>
<evidence type="ECO:0000256" key="4">
    <source>
        <dbReference type="ARBA" id="ARBA00022516"/>
    </source>
</evidence>
<dbReference type="Pfam" id="PF00364">
    <property type="entry name" value="Biotin_lipoyl"/>
    <property type="match status" value="1"/>
</dbReference>
<dbReference type="PROSITE" id="PS50968">
    <property type="entry name" value="BIOTINYL_LIPOYL"/>
    <property type="match status" value="1"/>
</dbReference>
<dbReference type="InterPro" id="IPR001249">
    <property type="entry name" value="AcCoA_biotinCC"/>
</dbReference>
<gene>
    <name evidence="12" type="ORF">MFUM_0855</name>
</gene>
<evidence type="ECO:0000256" key="7">
    <source>
        <dbReference type="ARBA" id="ARBA00023160"/>
    </source>
</evidence>
<sequence length="148" mass="16528">MDIAKIAELIELMVKNNLSEIEIEEENTKLRLRKDFPPQPTLVSAPPPSSSGHFVEVKDKEPSLLASPKFTEIRSPMVGIFYRSPSPNAQPYVEVGQEVTEDTVVCIIEAMKVMNEIKAEVHGIITEVLAENGKPVDFNKPLFKVKLL</sequence>
<keyword evidence="7 9" id="KW-0275">Fatty acid biosynthesis</keyword>
<evidence type="ECO:0000256" key="1">
    <source>
        <dbReference type="ARBA" id="ARBA00003761"/>
    </source>
</evidence>
<feature type="compositionally biased region" description="Pro residues" evidence="10">
    <location>
        <begin position="37"/>
        <end position="49"/>
    </location>
</feature>
<comment type="pathway">
    <text evidence="2 9">Lipid metabolism; fatty acid biosynthesis.</text>
</comment>
<evidence type="ECO:0000313" key="12">
    <source>
        <dbReference type="EMBL" id="CAI9085233.1"/>
    </source>
</evidence>
<dbReference type="PANTHER" id="PTHR45266:SF3">
    <property type="entry name" value="OXALOACETATE DECARBOXYLASE ALPHA CHAIN"/>
    <property type="match status" value="1"/>
</dbReference>
<dbReference type="InterPro" id="IPR001882">
    <property type="entry name" value="Biotin_BS"/>
</dbReference>
<evidence type="ECO:0000259" key="11">
    <source>
        <dbReference type="PROSITE" id="PS50968"/>
    </source>
</evidence>
<dbReference type="RefSeq" id="WP_009060675.1">
    <property type="nucleotide sequence ID" value="NZ_JAHXRZ010000010.1"/>
</dbReference>
<keyword evidence="8 9" id="KW-0092">Biotin</keyword>
<dbReference type="Gene3D" id="2.40.50.100">
    <property type="match status" value="1"/>
</dbReference>
<proteinExistence type="predicted"/>
<evidence type="ECO:0000256" key="8">
    <source>
        <dbReference type="ARBA" id="ARBA00023267"/>
    </source>
</evidence>
<feature type="region of interest" description="Disordered" evidence="10">
    <location>
        <begin position="36"/>
        <end position="56"/>
    </location>
</feature>
<dbReference type="Proteomes" id="UP001161497">
    <property type="component" value="Chromosome"/>
</dbReference>
<organism evidence="12 13">
    <name type="scientific">Candidatus Methylacidiphilum fumarolicum</name>
    <dbReference type="NCBI Taxonomy" id="591154"/>
    <lineage>
        <taxon>Bacteria</taxon>
        <taxon>Pseudomonadati</taxon>
        <taxon>Verrucomicrobiota</taxon>
        <taxon>Methylacidiphilae</taxon>
        <taxon>Methylacidiphilales</taxon>
        <taxon>Methylacidiphilaceae</taxon>
        <taxon>Methylacidiphilum (ex Ratnadevi et al. 2023)</taxon>
    </lineage>
</organism>
<dbReference type="NCBIfam" id="TIGR00531">
    <property type="entry name" value="BCCP"/>
    <property type="match status" value="1"/>
</dbReference>
<keyword evidence="13" id="KW-1185">Reference proteome</keyword>
<accession>A0ABN8XD85</accession>
<evidence type="ECO:0000256" key="2">
    <source>
        <dbReference type="ARBA" id="ARBA00005194"/>
    </source>
</evidence>
<keyword evidence="5 9" id="KW-0276">Fatty acid metabolism</keyword>
<keyword evidence="4 9" id="KW-0444">Lipid biosynthesis</keyword>
<evidence type="ECO:0000256" key="9">
    <source>
        <dbReference type="RuleBase" id="RU364072"/>
    </source>
</evidence>
<dbReference type="CDD" id="cd06850">
    <property type="entry name" value="biotinyl_domain"/>
    <property type="match status" value="1"/>
</dbReference>
<protein>
    <recommendedName>
        <fullName evidence="3 9">Biotin carboxyl carrier protein of acetyl-CoA carboxylase</fullName>
    </recommendedName>
</protein>
<name>A0ABN8XD85_9BACT</name>
<evidence type="ECO:0000313" key="13">
    <source>
        <dbReference type="Proteomes" id="UP001161497"/>
    </source>
</evidence>
<keyword evidence="6 9" id="KW-0443">Lipid metabolism</keyword>
<dbReference type="PRINTS" id="PR01071">
    <property type="entry name" value="ACOABIOTINCC"/>
</dbReference>
<dbReference type="SUPFAM" id="SSF51230">
    <property type="entry name" value="Single hybrid motif"/>
    <property type="match status" value="1"/>
</dbReference>
<dbReference type="InterPro" id="IPR000089">
    <property type="entry name" value="Biotin_lipoyl"/>
</dbReference>
<evidence type="ECO:0000256" key="5">
    <source>
        <dbReference type="ARBA" id="ARBA00022832"/>
    </source>
</evidence>
<comment type="function">
    <text evidence="1 9">This protein is a component of the acetyl coenzyme A carboxylase complex; first, biotin carboxylase catalyzes the carboxylation of the carrier protein and then the transcarboxylase transfers the carboxyl group to form malonyl-CoA.</text>
</comment>
<dbReference type="EMBL" id="OX458932">
    <property type="protein sequence ID" value="CAI9085233.1"/>
    <property type="molecule type" value="Genomic_DNA"/>
</dbReference>
<dbReference type="InterPro" id="IPR011053">
    <property type="entry name" value="Single_hybrid_motif"/>
</dbReference>
<reference evidence="12" key="1">
    <citation type="submission" date="2023-03" db="EMBL/GenBank/DDBJ databases">
        <authorList>
            <person name="Cremers G."/>
            <person name="Picone N."/>
        </authorList>
    </citation>
    <scope>NUCLEOTIDE SEQUENCE</scope>
    <source>
        <strain evidence="12">Sample_alias</strain>
    </source>
</reference>
<feature type="domain" description="Lipoyl-binding" evidence="11">
    <location>
        <begin position="70"/>
        <end position="146"/>
    </location>
</feature>